<dbReference type="CDD" id="cd10442">
    <property type="entry name" value="GIY-YIG_PLEs"/>
    <property type="match status" value="1"/>
</dbReference>
<dbReference type="PANTHER" id="PTHR21301">
    <property type="entry name" value="REVERSE TRANSCRIPTASE"/>
    <property type="match status" value="1"/>
</dbReference>
<dbReference type="InterPro" id="IPR000477">
    <property type="entry name" value="RT_dom"/>
</dbReference>
<organism evidence="2 3">
    <name type="scientific">Leptobrachium leishanense</name>
    <name type="common">Leishan spiny toad</name>
    <dbReference type="NCBI Taxonomy" id="445787"/>
    <lineage>
        <taxon>Eukaryota</taxon>
        <taxon>Metazoa</taxon>
        <taxon>Chordata</taxon>
        <taxon>Craniata</taxon>
        <taxon>Vertebrata</taxon>
        <taxon>Euteleostomi</taxon>
        <taxon>Amphibia</taxon>
        <taxon>Batrachia</taxon>
        <taxon>Anura</taxon>
        <taxon>Pelobatoidea</taxon>
        <taxon>Megophryidae</taxon>
        <taxon>Leptobrachium</taxon>
    </lineage>
</organism>
<evidence type="ECO:0000259" key="1">
    <source>
        <dbReference type="PROSITE" id="PS50878"/>
    </source>
</evidence>
<keyword evidence="3" id="KW-1185">Reference proteome</keyword>
<dbReference type="GeneTree" id="ENSGT00840000129931"/>
<dbReference type="PANTHER" id="PTHR21301:SF12">
    <property type="match status" value="1"/>
</dbReference>
<protein>
    <recommendedName>
        <fullName evidence="1">Reverse transcriptase domain-containing protein</fullName>
    </recommendedName>
</protein>
<reference evidence="2" key="1">
    <citation type="submission" date="2025-08" db="UniProtKB">
        <authorList>
            <consortium name="Ensembl"/>
        </authorList>
    </citation>
    <scope>IDENTIFICATION</scope>
</reference>
<accession>A0A8C5R7W1</accession>
<name>A0A8C5R7W1_9ANUR</name>
<feature type="domain" description="Reverse transcriptase" evidence="1">
    <location>
        <begin position="221"/>
        <end position="472"/>
    </location>
</feature>
<proteinExistence type="predicted"/>
<dbReference type="Ensembl" id="ENSLLET00000049949.1">
    <property type="protein sequence ID" value="ENSLLEP00000048065.1"/>
    <property type="gene ID" value="ENSLLEG00000030334.1"/>
</dbReference>
<dbReference type="OrthoDB" id="8444640at2759"/>
<reference evidence="2" key="2">
    <citation type="submission" date="2025-09" db="UniProtKB">
        <authorList>
            <consortium name="Ensembl"/>
        </authorList>
    </citation>
    <scope>IDENTIFICATION</scope>
</reference>
<evidence type="ECO:0000313" key="3">
    <source>
        <dbReference type="Proteomes" id="UP000694569"/>
    </source>
</evidence>
<dbReference type="AlphaFoldDB" id="A0A8C5R7W1"/>
<dbReference type="Proteomes" id="UP000694569">
    <property type="component" value="Unplaced"/>
</dbReference>
<evidence type="ECO:0000313" key="2">
    <source>
        <dbReference type="Ensembl" id="ENSLLEP00000048065.1"/>
    </source>
</evidence>
<sequence length="780" mass="91351">MVTRCGRLLGRRGCRAGRRRTKRKEKVWTNGGIYNLTNKVLSAHQHRILQKGMKFAPTNKLDKFNMYIDIQKFKKNLCLKKYFSKNPIERNATMHLYTHTNLKEKSTFFPKSMISSEITTFEQMVLSDLEKMEHKKSKDNLTQQERKALRELTQDDDIVIKPADKGGGVVIMTAEYYKNEAMRILGDETTYRHLKNDPSMNFKHLFHEYLDQGHLLGILNNNELKYLKIDHPKIPIFYFLPKIHKNLEKPPGRPIISGIGSISSRLSEYLDRQLQPYVTTTETYLRDTIEMINVLTDVDWKDGDILVTSDVQSLYTIIPHNKGIEAAKFFLEKGQKLQPEQIEFILKGIQLILEHNYFWFSEEFYLQVSGTAMGTRFAPSFANLFMAHWENSFLSDWKTNLVLYRRYIDDIFFIWRGGVEVLQSFLNLLATNDRGIILTSNWSTSEVVFLDLKIFVEDNKIKTKTHFKDVDCNSFIERRSCHLPQWLNAVPKGQFLRMKRNCTNISDFDTQSAKLHLDFVEKGYNPQTLEDTRTEVRRMERLELLKKKKEDPTQRYMEGVPFIFSYNPLNKEIRKSIKKHWPILQRDPILNGILPTIPRIICRGVKNLKMELSHRVRNKKVPNHFGIREGFHQCGNCLNCRNTKGKKQISSEIERNGQKIRIKGMMTCFSKNVIYVLTCPCGLRYVGRTTRPLNIRIQEHIRNIKKGFDKHSVSLHFKLKHGQNPEGLSFMAVQKLEPLWRGGSLETRLGKEEMRWIFLMNTLQPHGLNADFELCHFLNS</sequence>
<dbReference type="PROSITE" id="PS50878">
    <property type="entry name" value="RT_POL"/>
    <property type="match status" value="1"/>
</dbReference>